<name>A0ABU8RFE4_9ACTN</name>
<feature type="transmembrane region" description="Helical" evidence="6">
    <location>
        <begin position="358"/>
        <end position="377"/>
    </location>
</feature>
<dbReference type="InterPro" id="IPR002293">
    <property type="entry name" value="AA/rel_permease1"/>
</dbReference>
<evidence type="ECO:0000313" key="8">
    <source>
        <dbReference type="Proteomes" id="UP001387100"/>
    </source>
</evidence>
<keyword evidence="2" id="KW-1003">Cell membrane</keyword>
<comment type="subcellular location">
    <subcellularLocation>
        <location evidence="1">Cell membrane</location>
        <topology evidence="1">Multi-pass membrane protein</topology>
    </subcellularLocation>
</comment>
<feature type="transmembrane region" description="Helical" evidence="6">
    <location>
        <begin position="132"/>
        <end position="152"/>
    </location>
</feature>
<comment type="caution">
    <text evidence="7">The sequence shown here is derived from an EMBL/GenBank/DDBJ whole genome shotgun (WGS) entry which is preliminary data.</text>
</comment>
<feature type="transmembrane region" description="Helical" evidence="6">
    <location>
        <begin position="7"/>
        <end position="28"/>
    </location>
</feature>
<dbReference type="RefSeq" id="WP_339573157.1">
    <property type="nucleotide sequence ID" value="NZ_JBBIAA010000001.1"/>
</dbReference>
<feature type="transmembrane region" description="Helical" evidence="6">
    <location>
        <begin position="237"/>
        <end position="260"/>
    </location>
</feature>
<reference evidence="7 8" key="1">
    <citation type="journal article" date="2017" name="Int. J. Syst. Evol. Microbiol.">
        <title>Pseudokineococcus basanitobsidens sp. nov., isolated from volcanic rock.</title>
        <authorList>
            <person name="Lee D.W."/>
            <person name="Park M.Y."/>
            <person name="Kim J.J."/>
            <person name="Kim B.S."/>
        </authorList>
    </citation>
    <scope>NUCLEOTIDE SEQUENCE [LARGE SCALE GENOMIC DNA]</scope>
    <source>
        <strain evidence="7 8">DSM 103726</strain>
    </source>
</reference>
<dbReference type="InterPro" id="IPR050367">
    <property type="entry name" value="APC_superfamily"/>
</dbReference>
<evidence type="ECO:0000256" key="3">
    <source>
        <dbReference type="ARBA" id="ARBA00022692"/>
    </source>
</evidence>
<keyword evidence="3 6" id="KW-0812">Transmembrane</keyword>
<evidence type="ECO:0000256" key="6">
    <source>
        <dbReference type="SAM" id="Phobius"/>
    </source>
</evidence>
<feature type="transmembrane region" description="Helical" evidence="6">
    <location>
        <begin position="206"/>
        <end position="225"/>
    </location>
</feature>
<protein>
    <submittedName>
        <fullName evidence="7">APC family permease</fullName>
    </submittedName>
</protein>
<dbReference type="EMBL" id="JBBIAA010000001">
    <property type="protein sequence ID" value="MEJ5943765.1"/>
    <property type="molecule type" value="Genomic_DNA"/>
</dbReference>
<dbReference type="PIRSF" id="PIRSF006060">
    <property type="entry name" value="AA_transporter"/>
    <property type="match status" value="1"/>
</dbReference>
<organism evidence="7 8">
    <name type="scientific">Pseudokineococcus basanitobsidens</name>
    <dbReference type="NCBI Taxonomy" id="1926649"/>
    <lineage>
        <taxon>Bacteria</taxon>
        <taxon>Bacillati</taxon>
        <taxon>Actinomycetota</taxon>
        <taxon>Actinomycetes</taxon>
        <taxon>Kineosporiales</taxon>
        <taxon>Kineosporiaceae</taxon>
        <taxon>Pseudokineococcus</taxon>
    </lineage>
</organism>
<proteinExistence type="predicted"/>
<dbReference type="PANTHER" id="PTHR42770:SF7">
    <property type="entry name" value="MEMBRANE PROTEIN"/>
    <property type="match status" value="1"/>
</dbReference>
<evidence type="ECO:0000313" key="7">
    <source>
        <dbReference type="EMBL" id="MEJ5943765.1"/>
    </source>
</evidence>
<accession>A0ABU8RFE4</accession>
<keyword evidence="8" id="KW-1185">Reference proteome</keyword>
<evidence type="ECO:0000256" key="2">
    <source>
        <dbReference type="ARBA" id="ARBA00022475"/>
    </source>
</evidence>
<feature type="transmembrane region" description="Helical" evidence="6">
    <location>
        <begin position="43"/>
        <end position="67"/>
    </location>
</feature>
<dbReference type="Pfam" id="PF13520">
    <property type="entry name" value="AA_permease_2"/>
    <property type="match status" value="1"/>
</dbReference>
<sequence>MSSLTRSVGVLPLVALGAAGVVGTSWIYTNGEFFDRYGAGGEVLGLVVAALLASTVAMAYAELAAALPRAGGEVVYAFTAFGRRTAFAAGWLLVGAYVSSLAFYVAAFGSLLADVVPALETVRLYSVSGTPVFLPVLALGVALAAVVCALTWVRAALGARVQALLFAVMLLLGAAIVVVGFAHGSAANAWPPFAEDADAVGQTVRFVLPGLTFLTGFGLVAVLAEDADVSPRRLGRVVIASVLLAASFYVVVLLASAWVIPWERTAQLPNGTIDAFREAGFPALGAAAYAIAVLGLLTSFLALFLATSRIVLAMGRAGLLPRGLGRLTGRRSSPGPALLFTLAATVVLGSLGEAATTWFLDTGGVYIGLAWTLAVVSMYRLPRRYPDLERPYRPALRWAPALGAAAALGVIAFALYPGTSLSLVWPAEHLVLAGWLGLGLVLALLGRGDDDAARRELLGPLHERLGDRAPGR</sequence>
<feature type="transmembrane region" description="Helical" evidence="6">
    <location>
        <begin position="164"/>
        <end position="186"/>
    </location>
</feature>
<dbReference type="PANTHER" id="PTHR42770">
    <property type="entry name" value="AMINO ACID TRANSPORTER-RELATED"/>
    <property type="match status" value="1"/>
</dbReference>
<keyword evidence="4 6" id="KW-1133">Transmembrane helix</keyword>
<evidence type="ECO:0000256" key="5">
    <source>
        <dbReference type="ARBA" id="ARBA00023136"/>
    </source>
</evidence>
<evidence type="ECO:0000256" key="1">
    <source>
        <dbReference type="ARBA" id="ARBA00004651"/>
    </source>
</evidence>
<feature type="transmembrane region" description="Helical" evidence="6">
    <location>
        <begin position="88"/>
        <end position="112"/>
    </location>
</feature>
<feature type="transmembrane region" description="Helical" evidence="6">
    <location>
        <begin position="286"/>
        <end position="312"/>
    </location>
</feature>
<feature type="transmembrane region" description="Helical" evidence="6">
    <location>
        <begin position="423"/>
        <end position="445"/>
    </location>
</feature>
<feature type="transmembrane region" description="Helical" evidence="6">
    <location>
        <begin position="333"/>
        <end position="352"/>
    </location>
</feature>
<dbReference type="Proteomes" id="UP001387100">
    <property type="component" value="Unassembled WGS sequence"/>
</dbReference>
<feature type="transmembrane region" description="Helical" evidence="6">
    <location>
        <begin position="398"/>
        <end position="417"/>
    </location>
</feature>
<gene>
    <name evidence="7" type="ORF">WDZ17_00465</name>
</gene>
<keyword evidence="5 6" id="KW-0472">Membrane</keyword>
<dbReference type="Gene3D" id="1.20.1740.10">
    <property type="entry name" value="Amino acid/polyamine transporter I"/>
    <property type="match status" value="1"/>
</dbReference>
<evidence type="ECO:0000256" key="4">
    <source>
        <dbReference type="ARBA" id="ARBA00022989"/>
    </source>
</evidence>